<evidence type="ECO:0000256" key="3">
    <source>
        <dbReference type="ARBA" id="ARBA00022917"/>
    </source>
</evidence>
<gene>
    <name evidence="5" type="ORF">BDZ90DRAFT_20694</name>
</gene>
<dbReference type="OrthoDB" id="21573at2759"/>
<proteinExistence type="inferred from homology"/>
<dbReference type="GO" id="GO:0070124">
    <property type="term" value="P:mitochondrial translational initiation"/>
    <property type="evidence" value="ECO:0007669"/>
    <property type="project" value="TreeGrafter"/>
</dbReference>
<keyword evidence="3" id="KW-0648">Protein biosynthesis</keyword>
<dbReference type="GO" id="GO:0032790">
    <property type="term" value="P:ribosome disassembly"/>
    <property type="evidence" value="ECO:0007669"/>
    <property type="project" value="TreeGrafter"/>
</dbReference>
<evidence type="ECO:0008006" key="7">
    <source>
        <dbReference type="Google" id="ProtNLM"/>
    </source>
</evidence>
<evidence type="ECO:0000256" key="1">
    <source>
        <dbReference type="ARBA" id="ARBA00005439"/>
    </source>
</evidence>
<evidence type="ECO:0000256" key="2">
    <source>
        <dbReference type="ARBA" id="ARBA00022540"/>
    </source>
</evidence>
<dbReference type="InterPro" id="IPR001288">
    <property type="entry name" value="Translation_initiation_fac_3"/>
</dbReference>
<dbReference type="AlphaFoldDB" id="A0A316V3C3"/>
<evidence type="ECO:0000256" key="4">
    <source>
        <dbReference type="SAM" id="MobiDB-lite"/>
    </source>
</evidence>
<comment type="similarity">
    <text evidence="1">Belongs to the IF-3 family.</text>
</comment>
<feature type="region of interest" description="Disordered" evidence="4">
    <location>
        <begin position="234"/>
        <end position="270"/>
    </location>
</feature>
<reference evidence="5 6" key="1">
    <citation type="journal article" date="2018" name="Mol. Biol. Evol.">
        <title>Broad Genomic Sampling Reveals a Smut Pathogenic Ancestry of the Fungal Clade Ustilaginomycotina.</title>
        <authorList>
            <person name="Kijpornyongpan T."/>
            <person name="Mondo S.J."/>
            <person name="Barry K."/>
            <person name="Sandor L."/>
            <person name="Lee J."/>
            <person name="Lipzen A."/>
            <person name="Pangilinan J."/>
            <person name="LaButti K."/>
            <person name="Hainaut M."/>
            <person name="Henrissat B."/>
            <person name="Grigoriev I.V."/>
            <person name="Spatafora J.W."/>
            <person name="Aime M.C."/>
        </authorList>
    </citation>
    <scope>NUCLEOTIDE SEQUENCE [LARGE SCALE GENOMIC DNA]</scope>
    <source>
        <strain evidence="5 6">MCA 5214</strain>
    </source>
</reference>
<dbReference type="GO" id="GO:0005739">
    <property type="term" value="C:mitochondrion"/>
    <property type="evidence" value="ECO:0007669"/>
    <property type="project" value="TreeGrafter"/>
</dbReference>
<evidence type="ECO:0000313" key="6">
    <source>
        <dbReference type="Proteomes" id="UP000245884"/>
    </source>
</evidence>
<dbReference type="STRING" id="1569628.A0A316V3C3"/>
<dbReference type="RefSeq" id="XP_025365305.1">
    <property type="nucleotide sequence ID" value="XM_025503972.1"/>
</dbReference>
<dbReference type="GO" id="GO:0003743">
    <property type="term" value="F:translation initiation factor activity"/>
    <property type="evidence" value="ECO:0007669"/>
    <property type="project" value="UniProtKB-KW"/>
</dbReference>
<keyword evidence="6" id="KW-1185">Reference proteome</keyword>
<dbReference type="GeneID" id="37025795"/>
<keyword evidence="2" id="KW-0396">Initiation factor</keyword>
<evidence type="ECO:0000313" key="5">
    <source>
        <dbReference type="EMBL" id="PWN30693.1"/>
    </source>
</evidence>
<dbReference type="EMBL" id="KZ819662">
    <property type="protein sequence ID" value="PWN30693.1"/>
    <property type="molecule type" value="Genomic_DNA"/>
</dbReference>
<feature type="compositionally biased region" description="Acidic residues" evidence="4">
    <location>
        <begin position="235"/>
        <end position="245"/>
    </location>
</feature>
<dbReference type="InterPro" id="IPR036788">
    <property type="entry name" value="T_IF-3_C_sf"/>
</dbReference>
<protein>
    <recommendedName>
        <fullName evidence="7">Translation initiation factor 3 N-terminal domain-containing protein</fullName>
    </recommendedName>
</protein>
<sequence>MSTNAVAVAATTMRAAVLAARPTAPWALNGATASSAPSSTIASTSRLPAQGCARLRGSIAHCPPLAVAHRHFSSSRSNHAADLRDEDIPSRMISLVLPEGGLSEKPVDLRKLLRDIDRKESFVVQVAEGGEGRYPICKIINKKAAYEKAKDLKNRVRSKTSQERNKKMNLQLTWLVTENDLEHKVKTASRHFHKRGKKGQVEIVIVTRKGMKAGSMDQKQAFVARLHEKMTAIEAESESASDEAEEGKQPTAPPSRPRETFKVQQAREAEWQQDHKVTLIYEAV</sequence>
<dbReference type="PANTHER" id="PTHR10938">
    <property type="entry name" value="TRANSLATION INITIATION FACTOR IF-3"/>
    <property type="match status" value="1"/>
</dbReference>
<name>A0A316V3C3_9BASI</name>
<dbReference type="Proteomes" id="UP000245884">
    <property type="component" value="Unassembled WGS sequence"/>
</dbReference>
<feature type="compositionally biased region" description="Basic and acidic residues" evidence="4">
    <location>
        <begin position="256"/>
        <end position="270"/>
    </location>
</feature>
<dbReference type="GO" id="GO:0043022">
    <property type="term" value="F:ribosome binding"/>
    <property type="evidence" value="ECO:0007669"/>
    <property type="project" value="TreeGrafter"/>
</dbReference>
<accession>A0A316V3C3</accession>
<dbReference type="Gene3D" id="3.30.110.10">
    <property type="entry name" value="Translation initiation factor 3 (IF-3), C-terminal domain"/>
    <property type="match status" value="1"/>
</dbReference>
<organism evidence="5 6">
    <name type="scientific">Jaminaea rosea</name>
    <dbReference type="NCBI Taxonomy" id="1569628"/>
    <lineage>
        <taxon>Eukaryota</taxon>
        <taxon>Fungi</taxon>
        <taxon>Dikarya</taxon>
        <taxon>Basidiomycota</taxon>
        <taxon>Ustilaginomycotina</taxon>
        <taxon>Exobasidiomycetes</taxon>
        <taxon>Microstromatales</taxon>
        <taxon>Microstromatales incertae sedis</taxon>
        <taxon>Jaminaea</taxon>
    </lineage>
</organism>
<dbReference type="PANTHER" id="PTHR10938:SF0">
    <property type="entry name" value="TRANSLATION INITIATION FACTOR IF-3, MITOCHONDRIAL"/>
    <property type="match status" value="1"/>
</dbReference>